<evidence type="ECO:0000256" key="2">
    <source>
        <dbReference type="ARBA" id="ARBA00022771"/>
    </source>
</evidence>
<dbReference type="InterPro" id="IPR036236">
    <property type="entry name" value="Znf_C2H2_sf"/>
</dbReference>
<dbReference type="Pfam" id="PF12171">
    <property type="entry name" value="zf-C2H2_jaz"/>
    <property type="match status" value="1"/>
</dbReference>
<evidence type="ECO:0000256" key="1">
    <source>
        <dbReference type="ARBA" id="ARBA00022723"/>
    </source>
</evidence>
<organism evidence="8">
    <name type="scientific">Aphanomyces invadans</name>
    <dbReference type="NCBI Taxonomy" id="157072"/>
    <lineage>
        <taxon>Eukaryota</taxon>
        <taxon>Sar</taxon>
        <taxon>Stramenopiles</taxon>
        <taxon>Oomycota</taxon>
        <taxon>Saprolegniomycetes</taxon>
        <taxon>Saprolegniales</taxon>
        <taxon>Verrucalvaceae</taxon>
        <taxon>Aphanomyces</taxon>
    </lineage>
</organism>
<keyword evidence="1 4" id="KW-0479">Metal-binding</keyword>
<reference evidence="9 10" key="2">
    <citation type="submission" date="2018-08" db="EMBL/GenBank/DDBJ databases">
        <title>Aphanomyces genome sequencing and annotation.</title>
        <authorList>
            <person name="Minardi D."/>
            <person name="Oidtmann B."/>
            <person name="Van Der Giezen M."/>
            <person name="Studholme D.J."/>
        </authorList>
    </citation>
    <scope>NUCLEOTIDE SEQUENCE [LARGE SCALE GENOMIC DNA]</scope>
    <source>
        <strain evidence="9 10">NJM0002</strain>
    </source>
</reference>
<reference evidence="8" key="1">
    <citation type="submission" date="2013-12" db="EMBL/GenBank/DDBJ databases">
        <title>The Genome Sequence of Aphanomyces invadans NJM9701.</title>
        <authorList>
            <consortium name="The Broad Institute Genomics Platform"/>
            <person name="Russ C."/>
            <person name="Tyler B."/>
            <person name="van West P."/>
            <person name="Dieguez-Uribeondo J."/>
            <person name="Young S.K."/>
            <person name="Zeng Q."/>
            <person name="Gargeya S."/>
            <person name="Fitzgerald M."/>
            <person name="Abouelleil A."/>
            <person name="Alvarado L."/>
            <person name="Chapman S.B."/>
            <person name="Gainer-Dewar J."/>
            <person name="Goldberg J."/>
            <person name="Griggs A."/>
            <person name="Gujja S."/>
            <person name="Hansen M."/>
            <person name="Howarth C."/>
            <person name="Imamovic A."/>
            <person name="Ireland A."/>
            <person name="Larimer J."/>
            <person name="McCowan C."/>
            <person name="Murphy C."/>
            <person name="Pearson M."/>
            <person name="Poon T.W."/>
            <person name="Priest M."/>
            <person name="Roberts A."/>
            <person name="Saif S."/>
            <person name="Shea T."/>
            <person name="Sykes S."/>
            <person name="Wortman J."/>
            <person name="Nusbaum C."/>
            <person name="Birren B."/>
        </authorList>
    </citation>
    <scope>NUCLEOTIDE SEQUENCE [LARGE SCALE GENOMIC DNA]</scope>
    <source>
        <strain evidence="8">NJM9701</strain>
    </source>
</reference>
<dbReference type="EMBL" id="KI913957">
    <property type="protein sequence ID" value="ETW05188.1"/>
    <property type="molecule type" value="Genomic_DNA"/>
</dbReference>
<dbReference type="SUPFAM" id="SSF57667">
    <property type="entry name" value="beta-beta-alpha zinc fingers"/>
    <property type="match status" value="1"/>
</dbReference>
<gene>
    <name evidence="9" type="ORF">DYB32_003012</name>
    <name evidence="8" type="ORF">H310_04182</name>
</gene>
<evidence type="ECO:0000256" key="3">
    <source>
        <dbReference type="ARBA" id="ARBA00022833"/>
    </source>
</evidence>
<feature type="zinc finger region" description="C3H1-type" evidence="4">
    <location>
        <begin position="238"/>
        <end position="265"/>
    </location>
</feature>
<evidence type="ECO:0000313" key="10">
    <source>
        <dbReference type="Proteomes" id="UP000285060"/>
    </source>
</evidence>
<name>A0A024UHT4_9STRA</name>
<keyword evidence="10" id="KW-1185">Reference proteome</keyword>
<evidence type="ECO:0000259" key="6">
    <source>
        <dbReference type="PROSITE" id="PS50103"/>
    </source>
</evidence>
<proteinExistence type="predicted"/>
<dbReference type="PROSITE" id="PS50157">
    <property type="entry name" value="ZINC_FINGER_C2H2_2"/>
    <property type="match status" value="1"/>
</dbReference>
<keyword evidence="2 4" id="KW-0863">Zinc-finger</keyword>
<dbReference type="SMART" id="SM00356">
    <property type="entry name" value="ZnF_C3H1"/>
    <property type="match status" value="2"/>
</dbReference>
<feature type="zinc finger region" description="C3H1-type" evidence="4">
    <location>
        <begin position="203"/>
        <end position="229"/>
    </location>
</feature>
<dbReference type="RefSeq" id="XP_008866626.1">
    <property type="nucleotide sequence ID" value="XM_008868404.1"/>
</dbReference>
<evidence type="ECO:0000313" key="9">
    <source>
        <dbReference type="EMBL" id="RHY31941.1"/>
    </source>
</evidence>
<evidence type="ECO:0000256" key="5">
    <source>
        <dbReference type="SAM" id="MobiDB-lite"/>
    </source>
</evidence>
<dbReference type="OrthoDB" id="150239at2759"/>
<evidence type="ECO:0000313" key="8">
    <source>
        <dbReference type="EMBL" id="ETW05188.1"/>
    </source>
</evidence>
<dbReference type="EMBL" id="QUSY01000172">
    <property type="protein sequence ID" value="RHY31941.1"/>
    <property type="molecule type" value="Genomic_DNA"/>
</dbReference>
<feature type="region of interest" description="Disordered" evidence="5">
    <location>
        <begin position="44"/>
        <end position="80"/>
    </location>
</feature>
<feature type="domain" description="C3H1-type" evidence="6">
    <location>
        <begin position="238"/>
        <end position="265"/>
    </location>
</feature>
<dbReference type="Gene3D" id="3.30.1370.210">
    <property type="match status" value="1"/>
</dbReference>
<dbReference type="Proteomes" id="UP000285060">
    <property type="component" value="Unassembled WGS sequence"/>
</dbReference>
<dbReference type="GeneID" id="20081232"/>
<dbReference type="PROSITE" id="PS00028">
    <property type="entry name" value="ZINC_FINGER_C2H2_1"/>
    <property type="match status" value="1"/>
</dbReference>
<dbReference type="AlphaFoldDB" id="A0A024UHT4"/>
<dbReference type="InterPro" id="IPR036855">
    <property type="entry name" value="Znf_CCCH_sf"/>
</dbReference>
<accession>A0A024UHT4</accession>
<dbReference type="InterPro" id="IPR022755">
    <property type="entry name" value="Znf_C2H2_jaz"/>
</dbReference>
<feature type="domain" description="C3H1-type" evidence="6">
    <location>
        <begin position="203"/>
        <end position="229"/>
    </location>
</feature>
<evidence type="ECO:0008006" key="11">
    <source>
        <dbReference type="Google" id="ProtNLM"/>
    </source>
</evidence>
<dbReference type="VEuPathDB" id="FungiDB:H310_04182"/>
<protein>
    <recommendedName>
        <fullName evidence="11">C3H1-type domain-containing protein</fullName>
    </recommendedName>
</protein>
<feature type="domain" description="C2H2-type" evidence="7">
    <location>
        <begin position="166"/>
        <end position="195"/>
    </location>
</feature>
<evidence type="ECO:0000256" key="4">
    <source>
        <dbReference type="PROSITE-ProRule" id="PRU00723"/>
    </source>
</evidence>
<dbReference type="Gene3D" id="3.30.160.60">
    <property type="entry name" value="Classic Zinc Finger"/>
    <property type="match status" value="1"/>
</dbReference>
<dbReference type="PROSITE" id="PS50103">
    <property type="entry name" value="ZF_C3H1"/>
    <property type="match status" value="2"/>
</dbReference>
<dbReference type="SUPFAM" id="SSF90229">
    <property type="entry name" value="CCCH zinc finger"/>
    <property type="match status" value="1"/>
</dbReference>
<dbReference type="InterPro" id="IPR000571">
    <property type="entry name" value="Znf_CCCH"/>
</dbReference>
<dbReference type="GO" id="GO:0008270">
    <property type="term" value="F:zinc ion binding"/>
    <property type="evidence" value="ECO:0007669"/>
    <property type="project" value="UniProtKB-KW"/>
</dbReference>
<sequence length="266" mass="29772">MVEKRRRQTGAEVPIAKRMQQSADLPFVVAKKESDDDLEDKIKALEAQLNSSSSDDDSSDDSVNDDENDDEAKRTHDGPAILSLSAYQNEKVPALPSELLPKAQAFQSNRRINTSQTEVAPPPKIVGKVPFACKPCGFVGKDLDDFQTHKASDAHNDVVGTTTQRTSCKLCAKDFTSAEQLAEHKLGKWHLMRKRTKKEHFHEAVRVCYDFMRGTCFRGDMCSFSHDNKNSKPHQAIKKPTRPCNQFKTGTCKFGDNCIFLHTTAK</sequence>
<dbReference type="eggNOG" id="ENOG502QRKY">
    <property type="taxonomic scope" value="Eukaryota"/>
</dbReference>
<feature type="compositionally biased region" description="Acidic residues" evidence="5">
    <location>
        <begin position="54"/>
        <end position="70"/>
    </location>
</feature>
<dbReference type="Pfam" id="PF00642">
    <property type="entry name" value="zf-CCCH"/>
    <property type="match status" value="2"/>
</dbReference>
<dbReference type="InterPro" id="IPR013087">
    <property type="entry name" value="Znf_C2H2_type"/>
</dbReference>
<dbReference type="STRING" id="157072.A0A024UHT4"/>
<feature type="region of interest" description="Disordered" evidence="5">
    <location>
        <begin position="1"/>
        <end position="24"/>
    </location>
</feature>
<keyword evidence="3 4" id="KW-0862">Zinc</keyword>
<evidence type="ECO:0000259" key="7">
    <source>
        <dbReference type="PROSITE" id="PS50157"/>
    </source>
</evidence>